<evidence type="ECO:0000256" key="5">
    <source>
        <dbReference type="ARBA" id="ARBA00022989"/>
    </source>
</evidence>
<dbReference type="InterPro" id="IPR007353">
    <property type="entry name" value="DUF421"/>
</dbReference>
<evidence type="ECO:0000313" key="9">
    <source>
        <dbReference type="EMBL" id="XCF16008.1"/>
    </source>
</evidence>
<evidence type="ECO:0000256" key="4">
    <source>
        <dbReference type="ARBA" id="ARBA00022692"/>
    </source>
</evidence>
<feature type="transmembrane region" description="Helical" evidence="7">
    <location>
        <begin position="44"/>
        <end position="62"/>
    </location>
</feature>
<evidence type="ECO:0000256" key="6">
    <source>
        <dbReference type="ARBA" id="ARBA00023136"/>
    </source>
</evidence>
<reference evidence="9" key="1">
    <citation type="submission" date="2024-06" db="EMBL/GenBank/DDBJ databases">
        <title>Genome Sequence of an extremely halophilic archaeon isolated from Permian era halite, Salado Formation, Carlsbad, New Mexico: Halobacterium sp. strain NMX12-1.</title>
        <authorList>
            <person name="Sotoa L."/>
            <person name="DasSarma P."/>
            <person name="Anton B.P."/>
            <person name="Vincze T."/>
            <person name="Verma I."/>
            <person name="Eralp B."/>
            <person name="Powers D.W."/>
            <person name="Dozier B.L."/>
            <person name="Roberts R.J."/>
            <person name="DasSarma S."/>
        </authorList>
    </citation>
    <scope>NUCLEOTIDE SEQUENCE</scope>
    <source>
        <strain evidence="9">NMX12-1</strain>
    </source>
</reference>
<sequence>MTDPVFFFGGWRPLARIVVVGVAMYVALVVFLRASGSRTLADLNAFDFVVTVAIGSVFGRALTAKGLSLSEALAAAALLVVLQYAVTSVQVAWPPFGRAVTNPPVLLYFRDEYLRTPMRRERVTASELRAAVRKKPVGTLADVDAVVLESSGEFSVVQSVPSAAVPGDVFGDEVVDDDWTPTPE</sequence>
<accession>A0AAU8CAM7</accession>
<dbReference type="InterPro" id="IPR023090">
    <property type="entry name" value="UPF0702_alpha/beta_dom_sf"/>
</dbReference>
<name>A0AAU8CAM7_9EURY</name>
<evidence type="ECO:0000256" key="3">
    <source>
        <dbReference type="ARBA" id="ARBA00022475"/>
    </source>
</evidence>
<dbReference type="Pfam" id="PF04239">
    <property type="entry name" value="DUF421"/>
    <property type="match status" value="1"/>
</dbReference>
<keyword evidence="3" id="KW-1003">Cell membrane</keyword>
<feature type="transmembrane region" description="Helical" evidence="7">
    <location>
        <begin position="74"/>
        <end position="93"/>
    </location>
</feature>
<dbReference type="GO" id="GO:0005886">
    <property type="term" value="C:plasma membrane"/>
    <property type="evidence" value="ECO:0007669"/>
    <property type="project" value="UniProtKB-SubCell"/>
</dbReference>
<dbReference type="KEGG" id="hanx:ABSL23_12285"/>
<organism evidence="9">
    <name type="scientific">Halobacterium sp. NMX12-1</name>
    <dbReference type="NCBI Taxonomy" id="3166650"/>
    <lineage>
        <taxon>Archaea</taxon>
        <taxon>Methanobacteriati</taxon>
        <taxon>Methanobacteriota</taxon>
        <taxon>Stenosarchaea group</taxon>
        <taxon>Halobacteria</taxon>
        <taxon>Halobacteriales</taxon>
        <taxon>Halobacteriaceae</taxon>
        <taxon>Halobacterium</taxon>
    </lineage>
</organism>
<evidence type="ECO:0000259" key="8">
    <source>
        <dbReference type="Pfam" id="PF04239"/>
    </source>
</evidence>
<dbReference type="PANTHER" id="PTHR34582">
    <property type="entry name" value="UPF0702 TRANSMEMBRANE PROTEIN YCAP"/>
    <property type="match status" value="1"/>
</dbReference>
<feature type="domain" description="YetF C-terminal" evidence="8">
    <location>
        <begin position="95"/>
        <end position="159"/>
    </location>
</feature>
<keyword evidence="6 7" id="KW-0472">Membrane</keyword>
<evidence type="ECO:0000256" key="1">
    <source>
        <dbReference type="ARBA" id="ARBA00004651"/>
    </source>
</evidence>
<comment type="similarity">
    <text evidence="2">Belongs to the UPF0702 family.</text>
</comment>
<dbReference type="RefSeq" id="WP_353633926.1">
    <property type="nucleotide sequence ID" value="NZ_CP159204.1"/>
</dbReference>
<keyword evidence="4 7" id="KW-0812">Transmembrane</keyword>
<dbReference type="PANTHER" id="PTHR34582:SF6">
    <property type="entry name" value="UPF0702 TRANSMEMBRANE PROTEIN YCAP"/>
    <property type="match status" value="1"/>
</dbReference>
<protein>
    <submittedName>
        <fullName evidence="9">YetF domain-containing protein</fullName>
    </submittedName>
</protein>
<feature type="transmembrane region" description="Helical" evidence="7">
    <location>
        <begin position="14"/>
        <end position="32"/>
    </location>
</feature>
<keyword evidence="5 7" id="KW-1133">Transmembrane helix</keyword>
<gene>
    <name evidence="9" type="ORF">ABSL23_12285</name>
</gene>
<dbReference type="GeneID" id="91109939"/>
<dbReference type="Gene3D" id="3.30.240.20">
    <property type="entry name" value="bsu07140 like domains"/>
    <property type="match status" value="1"/>
</dbReference>
<dbReference type="EMBL" id="CP159204">
    <property type="protein sequence ID" value="XCF16008.1"/>
    <property type="molecule type" value="Genomic_DNA"/>
</dbReference>
<dbReference type="AlphaFoldDB" id="A0AAU8CAM7"/>
<evidence type="ECO:0000256" key="2">
    <source>
        <dbReference type="ARBA" id="ARBA00006448"/>
    </source>
</evidence>
<evidence type="ECO:0000256" key="7">
    <source>
        <dbReference type="SAM" id="Phobius"/>
    </source>
</evidence>
<proteinExistence type="inferred from homology"/>
<comment type="subcellular location">
    <subcellularLocation>
        <location evidence="1">Cell membrane</location>
        <topology evidence="1">Multi-pass membrane protein</topology>
    </subcellularLocation>
</comment>